<evidence type="ECO:0000313" key="1">
    <source>
        <dbReference type="EMBL" id="GAI59248.1"/>
    </source>
</evidence>
<dbReference type="AlphaFoldDB" id="X1PTS6"/>
<comment type="caution">
    <text evidence="1">The sequence shown here is derived from an EMBL/GenBank/DDBJ whole genome shotgun (WGS) entry which is preliminary data.</text>
</comment>
<proteinExistence type="predicted"/>
<sequence length="63" mass="6748">MITTPLNMSDYTITSASLSVLINATAKAYIGCGGGDVWHWEGVEVLGDSGMSNFIEGDYIKFV</sequence>
<gene>
    <name evidence="1" type="ORF">S12H4_09689</name>
</gene>
<reference evidence="1" key="1">
    <citation type="journal article" date="2014" name="Front. Microbiol.">
        <title>High frequency of phylogenetically diverse reductive dehalogenase-homologous genes in deep subseafloor sedimentary metagenomes.</title>
        <authorList>
            <person name="Kawai M."/>
            <person name="Futagami T."/>
            <person name="Toyoda A."/>
            <person name="Takaki Y."/>
            <person name="Nishi S."/>
            <person name="Hori S."/>
            <person name="Arai W."/>
            <person name="Tsubouchi T."/>
            <person name="Morono Y."/>
            <person name="Uchiyama I."/>
            <person name="Ito T."/>
            <person name="Fujiyama A."/>
            <person name="Inagaki F."/>
            <person name="Takami H."/>
        </authorList>
    </citation>
    <scope>NUCLEOTIDE SEQUENCE</scope>
    <source>
        <strain evidence="1">Expedition CK06-06</strain>
    </source>
</reference>
<protein>
    <submittedName>
        <fullName evidence="1">Uncharacterized protein</fullName>
    </submittedName>
</protein>
<organism evidence="1">
    <name type="scientific">marine sediment metagenome</name>
    <dbReference type="NCBI Taxonomy" id="412755"/>
    <lineage>
        <taxon>unclassified sequences</taxon>
        <taxon>metagenomes</taxon>
        <taxon>ecological metagenomes</taxon>
    </lineage>
</organism>
<accession>X1PTS6</accession>
<name>X1PTS6_9ZZZZ</name>
<dbReference type="EMBL" id="BARW01003981">
    <property type="protein sequence ID" value="GAI59248.1"/>
    <property type="molecule type" value="Genomic_DNA"/>
</dbReference>